<sequence length="120" mass="13869">MALFTCYKTICTGDMHMFRTFDLPSCDPIHIGSLEGSLLISTPSRPWIVLFFITKLFTILSHPSELRPLRRIVRSLGLLTLYSGLSLGHGVRDEGKLLELYRRSVHRKLILPYYSKFNHF</sequence>
<dbReference type="AlphaFoldDB" id="A0A016TKC1"/>
<protein>
    <submittedName>
        <fullName evidence="1">Uncharacterized protein</fullName>
    </submittedName>
</protein>
<dbReference type="EMBL" id="JARK01001432">
    <property type="protein sequence ID" value="EYC03126.1"/>
    <property type="molecule type" value="Genomic_DNA"/>
</dbReference>
<comment type="caution">
    <text evidence="1">The sequence shown here is derived from an EMBL/GenBank/DDBJ whole genome shotgun (WGS) entry which is preliminary data.</text>
</comment>
<accession>A0A016TKC1</accession>
<evidence type="ECO:0000313" key="1">
    <source>
        <dbReference type="EMBL" id="EYC03126.1"/>
    </source>
</evidence>
<dbReference type="Proteomes" id="UP000024635">
    <property type="component" value="Unassembled WGS sequence"/>
</dbReference>
<name>A0A016TKC1_9BILA</name>
<gene>
    <name evidence="1" type="primary">Acey_s0096.g2953</name>
    <name evidence="1" type="ORF">Y032_0096g2953</name>
</gene>
<keyword evidence="2" id="KW-1185">Reference proteome</keyword>
<proteinExistence type="predicted"/>
<organism evidence="1 2">
    <name type="scientific">Ancylostoma ceylanicum</name>
    <dbReference type="NCBI Taxonomy" id="53326"/>
    <lineage>
        <taxon>Eukaryota</taxon>
        <taxon>Metazoa</taxon>
        <taxon>Ecdysozoa</taxon>
        <taxon>Nematoda</taxon>
        <taxon>Chromadorea</taxon>
        <taxon>Rhabditida</taxon>
        <taxon>Rhabditina</taxon>
        <taxon>Rhabditomorpha</taxon>
        <taxon>Strongyloidea</taxon>
        <taxon>Ancylostomatidae</taxon>
        <taxon>Ancylostomatinae</taxon>
        <taxon>Ancylostoma</taxon>
    </lineage>
</organism>
<reference evidence="2" key="1">
    <citation type="journal article" date="2015" name="Nat. Genet.">
        <title>The genome and transcriptome of the zoonotic hookworm Ancylostoma ceylanicum identify infection-specific gene families.</title>
        <authorList>
            <person name="Schwarz E.M."/>
            <person name="Hu Y."/>
            <person name="Antoshechkin I."/>
            <person name="Miller M.M."/>
            <person name="Sternberg P.W."/>
            <person name="Aroian R.V."/>
        </authorList>
    </citation>
    <scope>NUCLEOTIDE SEQUENCE</scope>
    <source>
        <strain evidence="2">HY135</strain>
    </source>
</reference>
<evidence type="ECO:0000313" key="2">
    <source>
        <dbReference type="Proteomes" id="UP000024635"/>
    </source>
</evidence>